<feature type="non-terminal residue" evidence="2">
    <location>
        <position position="1"/>
    </location>
</feature>
<proteinExistence type="predicted"/>
<feature type="region of interest" description="Disordered" evidence="1">
    <location>
        <begin position="45"/>
        <end position="76"/>
    </location>
</feature>
<organism evidence="2">
    <name type="scientific">Tanacetum cinerariifolium</name>
    <name type="common">Dalmatian daisy</name>
    <name type="synonym">Chrysanthemum cinerariifolium</name>
    <dbReference type="NCBI Taxonomy" id="118510"/>
    <lineage>
        <taxon>Eukaryota</taxon>
        <taxon>Viridiplantae</taxon>
        <taxon>Streptophyta</taxon>
        <taxon>Embryophyta</taxon>
        <taxon>Tracheophyta</taxon>
        <taxon>Spermatophyta</taxon>
        <taxon>Magnoliopsida</taxon>
        <taxon>eudicotyledons</taxon>
        <taxon>Gunneridae</taxon>
        <taxon>Pentapetalae</taxon>
        <taxon>asterids</taxon>
        <taxon>campanulids</taxon>
        <taxon>Asterales</taxon>
        <taxon>Asteraceae</taxon>
        <taxon>Asteroideae</taxon>
        <taxon>Anthemideae</taxon>
        <taxon>Anthemidinae</taxon>
        <taxon>Tanacetum</taxon>
    </lineage>
</organism>
<gene>
    <name evidence="2" type="ORF">Tci_932249</name>
</gene>
<dbReference type="AlphaFoldDB" id="A0A699XPR4"/>
<name>A0A699XPR4_TANCI</name>
<evidence type="ECO:0000313" key="2">
    <source>
        <dbReference type="EMBL" id="GFD60280.1"/>
    </source>
</evidence>
<evidence type="ECO:0000256" key="1">
    <source>
        <dbReference type="SAM" id="MobiDB-lite"/>
    </source>
</evidence>
<accession>A0A699XPR4</accession>
<reference evidence="2" key="1">
    <citation type="journal article" date="2019" name="Sci. Rep.">
        <title>Draft genome of Tanacetum cinerariifolium, the natural source of mosquito coil.</title>
        <authorList>
            <person name="Yamashiro T."/>
            <person name="Shiraishi A."/>
            <person name="Satake H."/>
            <person name="Nakayama K."/>
        </authorList>
    </citation>
    <scope>NUCLEOTIDE SEQUENCE</scope>
</reference>
<feature type="non-terminal residue" evidence="2">
    <location>
        <position position="76"/>
    </location>
</feature>
<dbReference type="EMBL" id="BKCJ011875683">
    <property type="protein sequence ID" value="GFD60280.1"/>
    <property type="molecule type" value="Genomic_DNA"/>
</dbReference>
<sequence>KLLPETLTNLEMKESRAYKTYLGYTSGVVPSKIARKFKKASLSKKDSSLVPVDDEPSMKGKLVKRPAKKSTTTLAA</sequence>
<comment type="caution">
    <text evidence="2">The sequence shown here is derived from an EMBL/GenBank/DDBJ whole genome shotgun (WGS) entry which is preliminary data.</text>
</comment>
<protein>
    <submittedName>
        <fullName evidence="2">Uncharacterized protein</fullName>
    </submittedName>
</protein>